<dbReference type="EMBL" id="HBUF01390784">
    <property type="protein sequence ID" value="CAG6733758.1"/>
    <property type="molecule type" value="Transcribed_RNA"/>
</dbReference>
<accession>A0A8D8YS47</accession>
<dbReference type="EMBL" id="HBUF01390787">
    <property type="protein sequence ID" value="CAG6733764.1"/>
    <property type="molecule type" value="Transcribed_RNA"/>
</dbReference>
<dbReference type="EMBL" id="HBUF01390786">
    <property type="protein sequence ID" value="CAG6733762.1"/>
    <property type="molecule type" value="Transcribed_RNA"/>
</dbReference>
<sequence length="106" mass="12692">MRTRYSPVISTTMVTPLFRRPKTDRAAYGARQIWIERNDMFYGIRYVPKYTYFYFFVANNVLSTFIDYNLQSRYLNTMSFKNKYSIPIGTKGCFFYKQKNGVLIIL</sequence>
<reference evidence="1" key="1">
    <citation type="submission" date="2021-05" db="EMBL/GenBank/DDBJ databases">
        <authorList>
            <person name="Alioto T."/>
            <person name="Alioto T."/>
            <person name="Gomez Garrido J."/>
        </authorList>
    </citation>
    <scope>NUCLEOTIDE SEQUENCE</scope>
</reference>
<protein>
    <submittedName>
        <fullName evidence="1">Uncharacterized protein</fullName>
    </submittedName>
</protein>
<dbReference type="AlphaFoldDB" id="A0A8D8YS47"/>
<organism evidence="1">
    <name type="scientific">Cacopsylla melanoneura</name>
    <dbReference type="NCBI Taxonomy" id="428564"/>
    <lineage>
        <taxon>Eukaryota</taxon>
        <taxon>Metazoa</taxon>
        <taxon>Ecdysozoa</taxon>
        <taxon>Arthropoda</taxon>
        <taxon>Hexapoda</taxon>
        <taxon>Insecta</taxon>
        <taxon>Pterygota</taxon>
        <taxon>Neoptera</taxon>
        <taxon>Paraneoptera</taxon>
        <taxon>Hemiptera</taxon>
        <taxon>Sternorrhyncha</taxon>
        <taxon>Psylloidea</taxon>
        <taxon>Psyllidae</taxon>
        <taxon>Psyllinae</taxon>
        <taxon>Cacopsylla</taxon>
    </lineage>
</organism>
<dbReference type="EMBL" id="HBUF01390785">
    <property type="protein sequence ID" value="CAG6733760.1"/>
    <property type="molecule type" value="Transcribed_RNA"/>
</dbReference>
<name>A0A8D8YS47_9HEMI</name>
<evidence type="ECO:0000313" key="1">
    <source>
        <dbReference type="EMBL" id="CAG6733764.1"/>
    </source>
</evidence>
<proteinExistence type="predicted"/>